<name>A0A212IYT7_9BACT</name>
<gene>
    <name evidence="2" type="ORF">KL86DYS1_10594</name>
</gene>
<reference evidence="2" key="1">
    <citation type="submission" date="2016-04" db="EMBL/GenBank/DDBJ databases">
        <authorList>
            <person name="Evans L.H."/>
            <person name="Alamgir A."/>
            <person name="Owens N."/>
            <person name="Weber N.D."/>
            <person name="Virtaneva K."/>
            <person name="Barbian K."/>
            <person name="Babar A."/>
            <person name="Rosenke K."/>
        </authorList>
    </citation>
    <scope>NUCLEOTIDE SEQUENCE</scope>
    <source>
        <strain evidence="2">86-1</strain>
    </source>
</reference>
<proteinExistence type="predicted"/>
<evidence type="ECO:0000313" key="2">
    <source>
        <dbReference type="EMBL" id="SBV92376.1"/>
    </source>
</evidence>
<protein>
    <recommendedName>
        <fullName evidence="3">Lipoprotein</fullName>
    </recommendedName>
</protein>
<accession>A0A212IYT7</accession>
<feature type="signal peptide" evidence="1">
    <location>
        <begin position="1"/>
        <end position="18"/>
    </location>
</feature>
<dbReference type="AlphaFoldDB" id="A0A212IYT7"/>
<evidence type="ECO:0000256" key="1">
    <source>
        <dbReference type="SAM" id="SignalP"/>
    </source>
</evidence>
<dbReference type="EMBL" id="FLUM01000001">
    <property type="protein sequence ID" value="SBV92376.1"/>
    <property type="molecule type" value="Genomic_DNA"/>
</dbReference>
<sequence>MKIYIAIFYCLLFFSCHSSNDTEIAQDKVEDYLTRIQKTGNYEPILYGELDSSFTSVKETELYKEYDQRRGAFEALEILKRQHPDIFSDEESKSNIEKGKYYQVICDSLESVFVAEFNGWKIQHIYKLKNDKNELVVNNYIFFLDKDLQTVIKKEQVYRNLPFKTYNQNTDYYGIKNKQ</sequence>
<keyword evidence="1" id="KW-0732">Signal</keyword>
<dbReference type="PROSITE" id="PS51257">
    <property type="entry name" value="PROKAR_LIPOPROTEIN"/>
    <property type="match status" value="1"/>
</dbReference>
<evidence type="ECO:0008006" key="3">
    <source>
        <dbReference type="Google" id="ProtNLM"/>
    </source>
</evidence>
<feature type="chain" id="PRO_5011967703" description="Lipoprotein" evidence="1">
    <location>
        <begin position="19"/>
        <end position="179"/>
    </location>
</feature>
<organism evidence="2">
    <name type="scientific">uncultured Dysgonomonas sp</name>
    <dbReference type="NCBI Taxonomy" id="206096"/>
    <lineage>
        <taxon>Bacteria</taxon>
        <taxon>Pseudomonadati</taxon>
        <taxon>Bacteroidota</taxon>
        <taxon>Bacteroidia</taxon>
        <taxon>Bacteroidales</taxon>
        <taxon>Dysgonomonadaceae</taxon>
        <taxon>Dysgonomonas</taxon>
        <taxon>environmental samples</taxon>
    </lineage>
</organism>
<dbReference type="RefSeq" id="WP_296938488.1">
    <property type="nucleotide sequence ID" value="NZ_LT599032.1"/>
</dbReference>